<organism evidence="2 3">
    <name type="scientific">Mesonia aestuariivivens</name>
    <dbReference type="NCBI Taxonomy" id="2796128"/>
    <lineage>
        <taxon>Bacteria</taxon>
        <taxon>Pseudomonadati</taxon>
        <taxon>Bacteroidota</taxon>
        <taxon>Flavobacteriia</taxon>
        <taxon>Flavobacteriales</taxon>
        <taxon>Flavobacteriaceae</taxon>
        <taxon>Mesonia</taxon>
    </lineage>
</organism>
<feature type="compositionally biased region" description="Polar residues" evidence="1">
    <location>
        <begin position="261"/>
        <end position="270"/>
    </location>
</feature>
<gene>
    <name evidence="2" type="ORF">KW502_10780</name>
</gene>
<evidence type="ECO:0000256" key="1">
    <source>
        <dbReference type="SAM" id="MobiDB-lite"/>
    </source>
</evidence>
<comment type="caution">
    <text evidence="2">The sequence shown here is derived from an EMBL/GenBank/DDBJ whole genome shotgun (WGS) entry which is preliminary data.</text>
</comment>
<dbReference type="Proteomes" id="UP000719267">
    <property type="component" value="Unassembled WGS sequence"/>
</dbReference>
<evidence type="ECO:0000313" key="2">
    <source>
        <dbReference type="EMBL" id="MBW2962284.1"/>
    </source>
</evidence>
<sequence length="553" mass="64787">MSTPRSLGSITNSILQLNGLQNQPATTSEEKQSESQQFIFPILTNQDFKETLANYNQHIKKYNMQVWIENAEVRKFNKEVIRNRRNATITAEQKVQELLWKEQHKHLAPEAFNEAVEKYNHKHGPQLRKRNLRQEVKPDTEKYFLAFLHQYNMQLFKRKQVRKKLGVEVLGDLPKMDLYPNKIVEAERNGCRNLPVTVETIRHHRERLEECGALGGYQFRGANRAIKIAFNSDILVITDNGSSKNRTTENQAVTPERTNKVQHNNVSSRKNSLDKYKIRDKGDVANAPSNNIDTKESTKKPIGKEPKKIKTAEKKSGNASKKYELSEVLACNLEEKATLGRELSAGKFDNYNSLSEKIAQQEAYYGALHPDDFKEVAIQDIFKFSASIFSDLDCHPGTWVNAYKLWMNDKFINFNGQRLNKPNIYERWMKCIQVLKEVKIWKKNHPEWQPHYPSIYFDPARSFKENNSFEYAYRFFRLDDEKVEKFSRRKIWAEKSLRAKTDVKKAQDKIKDYLIGRISLDQVYEYVNFNCNKQVQDNLNELIKKEFEKIQNV</sequence>
<feature type="compositionally biased region" description="Basic and acidic residues" evidence="1">
    <location>
        <begin position="271"/>
        <end position="283"/>
    </location>
</feature>
<feature type="compositionally biased region" description="Polar residues" evidence="1">
    <location>
        <begin position="239"/>
        <end position="253"/>
    </location>
</feature>
<proteinExistence type="predicted"/>
<feature type="region of interest" description="Disordered" evidence="1">
    <location>
        <begin position="239"/>
        <end position="316"/>
    </location>
</feature>
<feature type="compositionally biased region" description="Basic and acidic residues" evidence="1">
    <location>
        <begin position="293"/>
        <end position="316"/>
    </location>
</feature>
<keyword evidence="3" id="KW-1185">Reference proteome</keyword>
<reference evidence="2 3" key="1">
    <citation type="submission" date="2021-07" db="EMBL/GenBank/DDBJ databases">
        <title>Mesonia aestuariivivens sp. nov., isolated from a tidal flat.</title>
        <authorList>
            <person name="Kim Y.-O."/>
            <person name="Yoon J.-H."/>
        </authorList>
    </citation>
    <scope>NUCLEOTIDE SEQUENCE [LARGE SCALE GENOMIC DNA]</scope>
    <source>
        <strain evidence="2 3">JHPTF-M18</strain>
    </source>
</reference>
<dbReference type="EMBL" id="JAHWDF010000011">
    <property type="protein sequence ID" value="MBW2962284.1"/>
    <property type="molecule type" value="Genomic_DNA"/>
</dbReference>
<protein>
    <submittedName>
        <fullName evidence="2">Uncharacterized protein</fullName>
    </submittedName>
</protein>
<name>A0ABS6W3I6_9FLAO</name>
<accession>A0ABS6W3I6</accession>
<dbReference type="RefSeq" id="WP_219040569.1">
    <property type="nucleotide sequence ID" value="NZ_JAHWDF010000011.1"/>
</dbReference>
<evidence type="ECO:0000313" key="3">
    <source>
        <dbReference type="Proteomes" id="UP000719267"/>
    </source>
</evidence>